<organism evidence="6 7">
    <name type="scientific">Faecalicatena contorta</name>
    <dbReference type="NCBI Taxonomy" id="39482"/>
    <lineage>
        <taxon>Bacteria</taxon>
        <taxon>Bacillati</taxon>
        <taxon>Bacillota</taxon>
        <taxon>Clostridia</taxon>
        <taxon>Lachnospirales</taxon>
        <taxon>Lachnospiraceae</taxon>
        <taxon>Faecalicatena</taxon>
    </lineage>
</organism>
<feature type="transmembrane region" description="Helical" evidence="5">
    <location>
        <begin position="89"/>
        <end position="114"/>
    </location>
</feature>
<sequence>MALKVNSVKFNFIMNFILTASSILFPLITFPYISRTLLAAGSGAVSSAASVLTYFAMFASLGIPTYGIRACARVRDNREELSRTVQELLIINTVTTVLTYAAFLILLAVVPKFAAERELLLINSVSLFLNVIGVSWLYSALEEYGYIASRTLIFKVISIVFMFLMVKSPDDYIVYGAISVFAGGGSYVLNFLRLRRYVDLKKTQRYRFKEHLKPIMIFFATSAGISVYTNLDTVMLWMMKTNVDVGYYNAGIKVKTVLTTLITSLGTVLLPRLSYYAETGNKEEFYKIIAKACNFVVLLGTGVTIYFWMYAKESILLLAGTDFYGAIAPMKYLMPTVILIGLSNITGIQVLIPTGREQKVLYSILVGAATDFVLNLVLIPYIASDGAAIATTVAEFVVLLVQCVYLKDTLSKIVKDISIRKVLVASALAMAGGVVVQLLNIKNLFLELFVSAVVFFGIYGGMLVMQKESFVCEILESSYQMIRNKLNRR</sequence>
<feature type="transmembrane region" description="Helical" evidence="5">
    <location>
        <begin position="172"/>
        <end position="194"/>
    </location>
</feature>
<keyword evidence="2 5" id="KW-0812">Transmembrane</keyword>
<dbReference type="Proteomes" id="UP000095544">
    <property type="component" value="Unassembled WGS sequence"/>
</dbReference>
<feature type="transmembrane region" description="Helical" evidence="5">
    <location>
        <begin position="388"/>
        <end position="406"/>
    </location>
</feature>
<feature type="transmembrane region" description="Helical" evidence="5">
    <location>
        <begin position="360"/>
        <end position="382"/>
    </location>
</feature>
<dbReference type="AlphaFoldDB" id="A0A174HPM4"/>
<dbReference type="InterPro" id="IPR002797">
    <property type="entry name" value="Polysacc_synth"/>
</dbReference>
<evidence type="ECO:0000313" key="7">
    <source>
        <dbReference type="Proteomes" id="UP000095544"/>
    </source>
</evidence>
<feature type="transmembrane region" description="Helical" evidence="5">
    <location>
        <begin position="12"/>
        <end position="33"/>
    </location>
</feature>
<feature type="transmembrane region" description="Helical" evidence="5">
    <location>
        <begin position="45"/>
        <end position="68"/>
    </location>
</feature>
<feature type="transmembrane region" description="Helical" evidence="5">
    <location>
        <begin position="215"/>
        <end position="237"/>
    </location>
</feature>
<dbReference type="GO" id="GO:0016020">
    <property type="term" value="C:membrane"/>
    <property type="evidence" value="ECO:0007669"/>
    <property type="project" value="UniProtKB-SubCell"/>
</dbReference>
<accession>A0A174HPM4</accession>
<feature type="transmembrane region" description="Helical" evidence="5">
    <location>
        <begin position="445"/>
        <end position="465"/>
    </location>
</feature>
<dbReference type="PANTHER" id="PTHR43424:SF1">
    <property type="entry name" value="LOCUS PUTATIVE PROTEIN 1-RELATED"/>
    <property type="match status" value="1"/>
</dbReference>
<reference evidence="6 7" key="1">
    <citation type="submission" date="2015-09" db="EMBL/GenBank/DDBJ databases">
        <authorList>
            <consortium name="Pathogen Informatics"/>
        </authorList>
    </citation>
    <scope>NUCLEOTIDE SEQUENCE [LARGE SCALE GENOMIC DNA]</scope>
    <source>
        <strain evidence="6 7">2789STDY5834876</strain>
    </source>
</reference>
<evidence type="ECO:0000256" key="2">
    <source>
        <dbReference type="ARBA" id="ARBA00022692"/>
    </source>
</evidence>
<evidence type="ECO:0000256" key="5">
    <source>
        <dbReference type="SAM" id="Phobius"/>
    </source>
</evidence>
<keyword evidence="3 5" id="KW-1133">Transmembrane helix</keyword>
<gene>
    <name evidence="6" type="primary">rfbX_2</name>
    <name evidence="6" type="ORF">ERS852491_03247</name>
</gene>
<feature type="transmembrane region" description="Helical" evidence="5">
    <location>
        <begin position="120"/>
        <end position="140"/>
    </location>
</feature>
<evidence type="ECO:0000256" key="3">
    <source>
        <dbReference type="ARBA" id="ARBA00022989"/>
    </source>
</evidence>
<dbReference type="InterPro" id="IPR052556">
    <property type="entry name" value="PolySynth_Transporter"/>
</dbReference>
<evidence type="ECO:0000313" key="6">
    <source>
        <dbReference type="EMBL" id="CUO76922.1"/>
    </source>
</evidence>
<evidence type="ECO:0000256" key="4">
    <source>
        <dbReference type="ARBA" id="ARBA00023136"/>
    </source>
</evidence>
<keyword evidence="4 5" id="KW-0472">Membrane</keyword>
<name>A0A174HPM4_9FIRM</name>
<proteinExistence type="predicted"/>
<feature type="transmembrane region" description="Helical" evidence="5">
    <location>
        <begin position="257"/>
        <end position="276"/>
    </location>
</feature>
<dbReference type="EMBL" id="CYZU01000033">
    <property type="protein sequence ID" value="CUO76922.1"/>
    <property type="molecule type" value="Genomic_DNA"/>
</dbReference>
<feature type="transmembrane region" description="Helical" evidence="5">
    <location>
        <begin position="288"/>
        <end position="309"/>
    </location>
</feature>
<feature type="transmembrane region" description="Helical" evidence="5">
    <location>
        <begin position="332"/>
        <end position="353"/>
    </location>
</feature>
<comment type="subcellular location">
    <subcellularLocation>
        <location evidence="1">Membrane</location>
        <topology evidence="1">Multi-pass membrane protein</topology>
    </subcellularLocation>
</comment>
<dbReference type="STRING" id="39482.ERS852491_03247"/>
<dbReference type="CDD" id="cd13128">
    <property type="entry name" value="MATE_Wzx_like"/>
    <property type="match status" value="1"/>
</dbReference>
<evidence type="ECO:0000256" key="1">
    <source>
        <dbReference type="ARBA" id="ARBA00004141"/>
    </source>
</evidence>
<dbReference type="PANTHER" id="PTHR43424">
    <property type="entry name" value="LOCUS PUTATIVE PROTEIN 1-RELATED"/>
    <property type="match status" value="1"/>
</dbReference>
<feature type="transmembrane region" description="Helical" evidence="5">
    <location>
        <begin position="418"/>
        <end position="439"/>
    </location>
</feature>
<protein>
    <submittedName>
        <fullName evidence="6">Putative O-antigen transporter</fullName>
    </submittedName>
</protein>
<feature type="transmembrane region" description="Helical" evidence="5">
    <location>
        <begin position="147"/>
        <end position="166"/>
    </location>
</feature>
<dbReference type="Pfam" id="PF01943">
    <property type="entry name" value="Polysacc_synt"/>
    <property type="match status" value="1"/>
</dbReference>